<evidence type="ECO:0000313" key="5">
    <source>
        <dbReference type="Proteomes" id="UP000198379"/>
    </source>
</evidence>
<dbReference type="CDD" id="cd06464">
    <property type="entry name" value="ACD_sHsps-like"/>
    <property type="match status" value="1"/>
</dbReference>
<dbReference type="RefSeq" id="WP_089372772.1">
    <property type="nucleotide sequence ID" value="NZ_BMEP01000005.1"/>
</dbReference>
<evidence type="ECO:0000259" key="3">
    <source>
        <dbReference type="PROSITE" id="PS01031"/>
    </source>
</evidence>
<accession>A0A239BIS5</accession>
<proteinExistence type="inferred from homology"/>
<evidence type="ECO:0000313" key="4">
    <source>
        <dbReference type="EMBL" id="SNS07004.1"/>
    </source>
</evidence>
<reference evidence="4 5" key="1">
    <citation type="submission" date="2017-06" db="EMBL/GenBank/DDBJ databases">
        <authorList>
            <person name="Kim H.J."/>
            <person name="Triplett B.A."/>
        </authorList>
    </citation>
    <scope>NUCLEOTIDE SEQUENCE [LARGE SCALE GENOMIC DNA]</scope>
    <source>
        <strain evidence="4 5">DSM 25597</strain>
    </source>
</reference>
<keyword evidence="5" id="KW-1185">Reference proteome</keyword>
<organism evidence="4 5">
    <name type="scientific">Dokdonia pacifica</name>
    <dbReference type="NCBI Taxonomy" id="1627892"/>
    <lineage>
        <taxon>Bacteria</taxon>
        <taxon>Pseudomonadati</taxon>
        <taxon>Bacteroidota</taxon>
        <taxon>Flavobacteriia</taxon>
        <taxon>Flavobacteriales</taxon>
        <taxon>Flavobacteriaceae</taxon>
        <taxon>Dokdonia</taxon>
    </lineage>
</organism>
<comment type="similarity">
    <text evidence="1 2">Belongs to the small heat shock protein (HSP20) family.</text>
</comment>
<dbReference type="SUPFAM" id="SSF49764">
    <property type="entry name" value="HSP20-like chaperones"/>
    <property type="match status" value="1"/>
</dbReference>
<feature type="domain" description="SHSP" evidence="3">
    <location>
        <begin position="33"/>
        <end position="147"/>
    </location>
</feature>
<dbReference type="PANTHER" id="PTHR11527">
    <property type="entry name" value="HEAT-SHOCK PROTEIN 20 FAMILY MEMBER"/>
    <property type="match status" value="1"/>
</dbReference>
<dbReference type="PROSITE" id="PS01031">
    <property type="entry name" value="SHSP"/>
    <property type="match status" value="1"/>
</dbReference>
<protein>
    <submittedName>
        <fullName evidence="4">Heat shock protein Hsp20</fullName>
    </submittedName>
</protein>
<dbReference type="Proteomes" id="UP000198379">
    <property type="component" value="Unassembled WGS sequence"/>
</dbReference>
<evidence type="ECO:0000256" key="1">
    <source>
        <dbReference type="PROSITE-ProRule" id="PRU00285"/>
    </source>
</evidence>
<dbReference type="Gene3D" id="2.60.40.790">
    <property type="match status" value="1"/>
</dbReference>
<sequence>MSLIKFNGNKFPWLSGDVTDWMNTDRFFADDFFTKSKNQPAMNVKDKEDHFEIELAVPGFSKDEIDITVENDILSIAASKSDEKVEEKENYSRKEFSYNSFERKLQIPSTVDQDQEVSANYQDGILKLTLQKNEVTKASQTRKIEIA</sequence>
<dbReference type="InterPro" id="IPR002068">
    <property type="entry name" value="A-crystallin/Hsp20_dom"/>
</dbReference>
<gene>
    <name evidence="4" type="ORF">SAMN06265376_106158</name>
</gene>
<keyword evidence="4" id="KW-0346">Stress response</keyword>
<dbReference type="AlphaFoldDB" id="A0A239BIS5"/>
<dbReference type="InterPro" id="IPR008978">
    <property type="entry name" value="HSP20-like_chaperone"/>
</dbReference>
<name>A0A239BIS5_9FLAO</name>
<dbReference type="OrthoDB" id="9814487at2"/>
<dbReference type="EMBL" id="FZNY01000006">
    <property type="protein sequence ID" value="SNS07004.1"/>
    <property type="molecule type" value="Genomic_DNA"/>
</dbReference>
<dbReference type="Pfam" id="PF00011">
    <property type="entry name" value="HSP20"/>
    <property type="match status" value="1"/>
</dbReference>
<dbReference type="InterPro" id="IPR031107">
    <property type="entry name" value="Small_HSP"/>
</dbReference>
<evidence type="ECO:0000256" key="2">
    <source>
        <dbReference type="RuleBase" id="RU003616"/>
    </source>
</evidence>